<organism evidence="10 11">
    <name type="scientific">Leishmania panamensis</name>
    <dbReference type="NCBI Taxonomy" id="5679"/>
    <lineage>
        <taxon>Eukaryota</taxon>
        <taxon>Discoba</taxon>
        <taxon>Euglenozoa</taxon>
        <taxon>Kinetoplastea</taxon>
        <taxon>Metakinetoplastina</taxon>
        <taxon>Trypanosomatida</taxon>
        <taxon>Trypanosomatidae</taxon>
        <taxon>Leishmaniinae</taxon>
        <taxon>Leishmania</taxon>
        <taxon>Leishmania guyanensis species complex</taxon>
    </lineage>
</organism>
<dbReference type="InterPro" id="IPR004686">
    <property type="entry name" value="Mtc"/>
</dbReference>
<sequence length="346" mass="37643">MKPLSPDATLGEVPDFPHDLQSNQSTYKGRFLHFLSMTDPRTLLTSPTRLALSEALLERVDSRKEGWATVRVADYLDARQRVQCIVHPESKKPILMPFRFSAFVPMNFLNLCGMLAPSQQTPARAVFWQLSNQTYNVGFNYCNASGKDGLPLHELAMGYVVATCTACGTSYQLGKVASAVSASTSAAAMFLKLIIPYTAVACANMANLGVIRFRDVLCGITVQDTETGEDLNGGKPSAVAGRLAVAQVALSRVMIPVPLMLLPPVLMNFLFHPANGVRFFAQHRARLYVPVNVLTLVSMLCVALPMSVAVFPQRTVVPVSWLEASFRGQTNAAGHAITHVTFNKGL</sequence>
<keyword evidence="3" id="KW-0813">Transport</keyword>
<evidence type="ECO:0000256" key="2">
    <source>
        <dbReference type="ARBA" id="ARBA00005974"/>
    </source>
</evidence>
<reference evidence="10 11" key="1">
    <citation type="journal article" date="2015" name="Sci. Rep.">
        <title>The genome of Leishmania panamensis: insights into genomics of the L. (Viannia) subgenus.</title>
        <authorList>
            <person name="Llanes A."/>
            <person name="Restrepo C.M."/>
            <person name="Vecchio G.D."/>
            <person name="Anguizola F.J."/>
            <person name="Lleonart R."/>
        </authorList>
    </citation>
    <scope>NUCLEOTIDE SEQUENCE [LARGE SCALE GENOMIC DNA]</scope>
    <source>
        <strain evidence="10 11">MHOM/PA/94/PSC-1</strain>
    </source>
</reference>
<comment type="similarity">
    <text evidence="2">Belongs to the sideroflexin family.</text>
</comment>
<evidence type="ECO:0000256" key="3">
    <source>
        <dbReference type="ARBA" id="ARBA00022448"/>
    </source>
</evidence>
<dbReference type="GO" id="GO:0006865">
    <property type="term" value="P:amino acid transport"/>
    <property type="evidence" value="ECO:0007669"/>
    <property type="project" value="UniProtKB-KW"/>
</dbReference>
<dbReference type="RefSeq" id="XP_010703830.1">
    <property type="nucleotide sequence ID" value="XM_010705528.1"/>
</dbReference>
<dbReference type="VEuPathDB" id="TriTrypDB:LPAL13_050011200"/>
<evidence type="ECO:0000313" key="11">
    <source>
        <dbReference type="Proteomes" id="UP000063063"/>
    </source>
</evidence>
<evidence type="ECO:0000256" key="6">
    <source>
        <dbReference type="ARBA" id="ARBA00022989"/>
    </source>
</evidence>
<keyword evidence="7" id="KW-0496">Mitochondrion</keyword>
<evidence type="ECO:0000256" key="9">
    <source>
        <dbReference type="SAM" id="Phobius"/>
    </source>
</evidence>
<dbReference type="AlphaFoldDB" id="A0A088RHY2"/>
<keyword evidence="8 9" id="KW-0472">Membrane</keyword>
<evidence type="ECO:0000256" key="7">
    <source>
        <dbReference type="ARBA" id="ARBA00023128"/>
    </source>
</evidence>
<dbReference type="GO" id="GO:0015075">
    <property type="term" value="F:monoatomic ion transmembrane transporter activity"/>
    <property type="evidence" value="ECO:0007669"/>
    <property type="project" value="InterPro"/>
</dbReference>
<evidence type="ECO:0000256" key="4">
    <source>
        <dbReference type="ARBA" id="ARBA00022692"/>
    </source>
</evidence>
<dbReference type="Proteomes" id="UP000063063">
    <property type="component" value="Chromosome 5"/>
</dbReference>
<comment type="subcellular location">
    <subcellularLocation>
        <location evidence="1">Mitochondrion membrane</location>
        <topology evidence="1">Multi-pass membrane protein</topology>
    </subcellularLocation>
</comment>
<gene>
    <name evidence="10" type="ORF">LPMP_050660</name>
</gene>
<proteinExistence type="inferred from homology"/>
<dbReference type="GO" id="GO:1990542">
    <property type="term" value="P:mitochondrial transmembrane transport"/>
    <property type="evidence" value="ECO:0007669"/>
    <property type="project" value="TreeGrafter"/>
</dbReference>
<dbReference type="VEuPathDB" id="TriTrypDB:LPMP_050660"/>
<dbReference type="EMBL" id="CP009374">
    <property type="protein sequence ID" value="AIN95508.1"/>
    <property type="molecule type" value="Genomic_DNA"/>
</dbReference>
<dbReference type="GeneID" id="22572144"/>
<dbReference type="PANTHER" id="PTHR11153:SF6">
    <property type="entry name" value="SIDEROFLEXIN-5"/>
    <property type="match status" value="1"/>
</dbReference>
<feature type="transmembrane region" description="Helical" evidence="9">
    <location>
        <begin position="253"/>
        <end position="271"/>
    </location>
</feature>
<protein>
    <submittedName>
        <fullName evidence="10">Sre-2/carboxylate carrier-like protein</fullName>
    </submittedName>
</protein>
<keyword evidence="6 9" id="KW-1133">Transmembrane helix</keyword>
<dbReference type="eggNOG" id="KOG3767">
    <property type="taxonomic scope" value="Eukaryota"/>
</dbReference>
<dbReference type="KEGG" id="lpan:LPMP_050660"/>
<feature type="transmembrane region" description="Helical" evidence="9">
    <location>
        <begin position="291"/>
        <end position="311"/>
    </location>
</feature>
<dbReference type="GO" id="GO:0005743">
    <property type="term" value="C:mitochondrial inner membrane"/>
    <property type="evidence" value="ECO:0007669"/>
    <property type="project" value="TreeGrafter"/>
</dbReference>
<accession>A0A088RHY2</accession>
<evidence type="ECO:0000256" key="5">
    <source>
        <dbReference type="ARBA" id="ARBA00022970"/>
    </source>
</evidence>
<dbReference type="Pfam" id="PF03820">
    <property type="entry name" value="SFXNs"/>
    <property type="match status" value="1"/>
</dbReference>
<dbReference type="OrthoDB" id="6608471at2759"/>
<evidence type="ECO:0000256" key="1">
    <source>
        <dbReference type="ARBA" id="ARBA00004225"/>
    </source>
</evidence>
<keyword evidence="4 9" id="KW-0812">Transmembrane</keyword>
<evidence type="ECO:0000256" key="8">
    <source>
        <dbReference type="ARBA" id="ARBA00023136"/>
    </source>
</evidence>
<keyword evidence="11" id="KW-1185">Reference proteome</keyword>
<name>A0A088RHY2_LEIPA</name>
<evidence type="ECO:0000313" key="10">
    <source>
        <dbReference type="EMBL" id="AIN95508.1"/>
    </source>
</evidence>
<keyword evidence="5" id="KW-0029">Amino-acid transport</keyword>
<dbReference type="PANTHER" id="PTHR11153">
    <property type="entry name" value="SIDEROFLEXIN"/>
    <property type="match status" value="1"/>
</dbReference>